<reference evidence="2" key="1">
    <citation type="journal article" date="2013" name="Science">
        <title>The Amborella genome and the evolution of flowering plants.</title>
        <authorList>
            <consortium name="Amborella Genome Project"/>
        </authorList>
    </citation>
    <scope>NUCLEOTIDE SEQUENCE [LARGE SCALE GENOMIC DNA]</scope>
</reference>
<dbReference type="Proteomes" id="UP000017836">
    <property type="component" value="Unassembled WGS sequence"/>
</dbReference>
<dbReference type="EMBL" id="KI392588">
    <property type="protein sequence ID" value="ERN13439.1"/>
    <property type="molecule type" value="Genomic_DNA"/>
</dbReference>
<sequence>MRAGEGRGTKLYRVGKFLTTEAKCGYRMKWNQSVPLGFLYDKQSTPWKQHHIVAQIEVPHNTDIHNLRQGDDEQHHIVAQIEVPHNKDIHNLRRVMRNILINNSRLKSITESASR</sequence>
<protein>
    <submittedName>
        <fullName evidence="1">Uncharacterized protein</fullName>
    </submittedName>
</protein>
<proteinExistence type="predicted"/>
<evidence type="ECO:0000313" key="2">
    <source>
        <dbReference type="Proteomes" id="UP000017836"/>
    </source>
</evidence>
<dbReference type="HOGENOM" id="CLU_2112157_0_0_1"/>
<name>W1PZ71_AMBTC</name>
<keyword evidence="2" id="KW-1185">Reference proteome</keyword>
<dbReference type="AlphaFoldDB" id="W1PZ71"/>
<evidence type="ECO:0000313" key="1">
    <source>
        <dbReference type="EMBL" id="ERN13439.1"/>
    </source>
</evidence>
<organism evidence="1 2">
    <name type="scientific">Amborella trichopoda</name>
    <dbReference type="NCBI Taxonomy" id="13333"/>
    <lineage>
        <taxon>Eukaryota</taxon>
        <taxon>Viridiplantae</taxon>
        <taxon>Streptophyta</taxon>
        <taxon>Embryophyta</taxon>
        <taxon>Tracheophyta</taxon>
        <taxon>Spermatophyta</taxon>
        <taxon>Magnoliopsida</taxon>
        <taxon>Amborellales</taxon>
        <taxon>Amborellaceae</taxon>
        <taxon>Amborella</taxon>
    </lineage>
</organism>
<accession>W1PZ71</accession>
<gene>
    <name evidence="1" type="ORF">AMTR_s00041p00198360</name>
</gene>
<dbReference type="Gramene" id="ERN13439">
    <property type="protein sequence ID" value="ERN13439"/>
    <property type="gene ID" value="AMTR_s00041p00198360"/>
</dbReference>